<evidence type="ECO:0000313" key="1">
    <source>
        <dbReference type="EMBL" id="KAA2240081.1"/>
    </source>
</evidence>
<dbReference type="InterPro" id="IPR032720">
    <property type="entry name" value="Cys_rich_CWC"/>
</dbReference>
<evidence type="ECO:0000313" key="2">
    <source>
        <dbReference type="Proteomes" id="UP000324611"/>
    </source>
</evidence>
<protein>
    <submittedName>
        <fullName evidence="1">Cysteine-rich CWC family protein</fullName>
    </submittedName>
</protein>
<name>A0A5B2VM22_9BACT</name>
<dbReference type="RefSeq" id="WP_149841259.1">
    <property type="nucleotide sequence ID" value="NZ_VUOC01000004.1"/>
</dbReference>
<organism evidence="1 2">
    <name type="scientific">Chitinophaga agrisoli</name>
    <dbReference type="NCBI Taxonomy" id="2607653"/>
    <lineage>
        <taxon>Bacteria</taxon>
        <taxon>Pseudomonadati</taxon>
        <taxon>Bacteroidota</taxon>
        <taxon>Chitinophagia</taxon>
        <taxon>Chitinophagales</taxon>
        <taxon>Chitinophagaceae</taxon>
        <taxon>Chitinophaga</taxon>
    </lineage>
</organism>
<keyword evidence="2" id="KW-1185">Reference proteome</keyword>
<dbReference type="EMBL" id="VUOC01000004">
    <property type="protein sequence ID" value="KAA2240081.1"/>
    <property type="molecule type" value="Genomic_DNA"/>
</dbReference>
<sequence length="80" mass="9375">MACHETVHCPCCNTAFECRVGTILRCQCQEVSLTDDERFFISQQFNGCLCASCLQTMKQQYKQEQFRQRLQQIFNLSAKR</sequence>
<accession>A0A5B2VM22</accession>
<dbReference type="Proteomes" id="UP000324611">
    <property type="component" value="Unassembled WGS sequence"/>
</dbReference>
<dbReference type="AlphaFoldDB" id="A0A5B2VM22"/>
<comment type="caution">
    <text evidence="1">The sequence shown here is derived from an EMBL/GenBank/DDBJ whole genome shotgun (WGS) entry which is preliminary data.</text>
</comment>
<proteinExistence type="predicted"/>
<reference evidence="1 2" key="1">
    <citation type="submission" date="2019-09" db="EMBL/GenBank/DDBJ databases">
        <title>Chitinophaga ginsengihumi sp. nov., isolated from soil of ginseng rhizosphere.</title>
        <authorList>
            <person name="Lee J."/>
        </authorList>
    </citation>
    <scope>NUCLEOTIDE SEQUENCE [LARGE SCALE GENOMIC DNA]</scope>
    <source>
        <strain evidence="1 2">BN140078</strain>
    </source>
</reference>
<dbReference type="Pfam" id="PF14375">
    <property type="entry name" value="Cys_rich_CWC"/>
    <property type="match status" value="1"/>
</dbReference>
<reference evidence="1 2" key="2">
    <citation type="submission" date="2019-09" db="EMBL/GenBank/DDBJ databases">
        <authorList>
            <person name="Jin C."/>
        </authorList>
    </citation>
    <scope>NUCLEOTIDE SEQUENCE [LARGE SCALE GENOMIC DNA]</scope>
    <source>
        <strain evidence="1 2">BN140078</strain>
    </source>
</reference>
<gene>
    <name evidence="1" type="ORF">F0L74_28330</name>
</gene>